<dbReference type="PROSITE" id="PS51257">
    <property type="entry name" value="PROKAR_LIPOPROTEIN"/>
    <property type="match status" value="1"/>
</dbReference>
<dbReference type="PANTHER" id="PTHR38477:SF1">
    <property type="entry name" value="MUREIN L,D-TRANSPEPTIDASE CATALYTIC DOMAIN FAMILY PROTEIN"/>
    <property type="match status" value="1"/>
</dbReference>
<name>A0ABV0B4D6_9SPHN</name>
<dbReference type="EMBL" id="JBDIZK010000002">
    <property type="protein sequence ID" value="MEN3746447.1"/>
    <property type="molecule type" value="Genomic_DNA"/>
</dbReference>
<dbReference type="PROSITE" id="PS51318">
    <property type="entry name" value="TAT"/>
    <property type="match status" value="1"/>
</dbReference>
<dbReference type="RefSeq" id="WP_346245446.1">
    <property type="nucleotide sequence ID" value="NZ_JBDIZK010000002.1"/>
</dbReference>
<organism evidence="1 2">
    <name type="scientific">Sphingomonas rustica</name>
    <dbReference type="NCBI Taxonomy" id="3103142"/>
    <lineage>
        <taxon>Bacteria</taxon>
        <taxon>Pseudomonadati</taxon>
        <taxon>Pseudomonadota</taxon>
        <taxon>Alphaproteobacteria</taxon>
        <taxon>Sphingomonadales</taxon>
        <taxon>Sphingomonadaceae</taxon>
        <taxon>Sphingomonas</taxon>
    </lineage>
</organism>
<dbReference type="InterPro" id="IPR006311">
    <property type="entry name" value="TAT_signal"/>
</dbReference>
<keyword evidence="2" id="KW-1185">Reference proteome</keyword>
<dbReference type="InterPro" id="IPR032676">
    <property type="entry name" value="YkuD_2"/>
</dbReference>
<dbReference type="Proteomes" id="UP001427805">
    <property type="component" value="Unassembled WGS sequence"/>
</dbReference>
<evidence type="ECO:0000313" key="1">
    <source>
        <dbReference type="EMBL" id="MEN3746447.1"/>
    </source>
</evidence>
<comment type="caution">
    <text evidence="1">The sequence shown here is derived from an EMBL/GenBank/DDBJ whole genome shotgun (WGS) entry which is preliminary data.</text>
</comment>
<reference evidence="1 2" key="1">
    <citation type="submission" date="2024-05" db="EMBL/GenBank/DDBJ databases">
        <title>Sphingomonas sp. HF-S3 16S ribosomal RNA gene Genome sequencing and assembly.</title>
        <authorList>
            <person name="Lee H."/>
        </authorList>
    </citation>
    <scope>NUCLEOTIDE SEQUENCE [LARGE SCALE GENOMIC DNA]</scope>
    <source>
        <strain evidence="1 2">HF-S3</strain>
    </source>
</reference>
<evidence type="ECO:0000313" key="2">
    <source>
        <dbReference type="Proteomes" id="UP001427805"/>
    </source>
</evidence>
<gene>
    <name evidence="1" type="ORF">TPR58_04650</name>
</gene>
<accession>A0ABV0B4D6</accession>
<sequence>MKSLDTAQTRRTLIKTGLIAAGGAVVTACAQRSVPIAARPMPLPATPQRPEGVEMAAAQIQASPAASHRPAPTGVRPDLFRQAIASLNRHSMRIASHDRIAIADFAIPSYRPRFHIVNLGTGQVETMLVAHGVGSDREHTGLLHNFSNAVGSEATCEGAFVTSEYYVGKHGTSQRLEGLDPTNNNALDRAIVIHGAWYSNPDMVAKWGKLGRSQGCFAVGEQDLAKLFERLGPGRMIYSAKA</sequence>
<dbReference type="Pfam" id="PF13645">
    <property type="entry name" value="YkuD_2"/>
    <property type="match status" value="1"/>
</dbReference>
<dbReference type="PANTHER" id="PTHR38477">
    <property type="entry name" value="HYPOTHETICAL EXPORTED PROTEIN"/>
    <property type="match status" value="1"/>
</dbReference>
<proteinExistence type="predicted"/>
<protein>
    <submittedName>
        <fullName evidence="1">Murein L,D-transpeptidase catalytic domain family protein</fullName>
    </submittedName>
</protein>